<feature type="domain" description="Rhodanese" evidence="3">
    <location>
        <begin position="14"/>
        <end position="133"/>
    </location>
</feature>
<dbReference type="Gene3D" id="3.40.250.10">
    <property type="entry name" value="Rhodanese-like domain"/>
    <property type="match status" value="2"/>
</dbReference>
<dbReference type="OrthoDB" id="9770030at2"/>
<evidence type="ECO:0000259" key="3">
    <source>
        <dbReference type="PROSITE" id="PS50206"/>
    </source>
</evidence>
<dbReference type="AlphaFoldDB" id="A0A429X4G6"/>
<dbReference type="FunFam" id="3.40.250.10:FF:000035">
    <property type="entry name" value="Thiosulfate sulfurtransferase"/>
    <property type="match status" value="1"/>
</dbReference>
<accession>A0A429X4G6</accession>
<proteinExistence type="predicted"/>
<dbReference type="InterPro" id="IPR045078">
    <property type="entry name" value="TST/MPST-like"/>
</dbReference>
<dbReference type="PROSITE" id="PS00380">
    <property type="entry name" value="RHODANESE_1"/>
    <property type="match status" value="1"/>
</dbReference>
<dbReference type="SUPFAM" id="SSF52821">
    <property type="entry name" value="Rhodanese/Cell cycle control phosphatase"/>
    <property type="match status" value="2"/>
</dbReference>
<dbReference type="SMART" id="SM00450">
    <property type="entry name" value="RHOD"/>
    <property type="match status" value="2"/>
</dbReference>
<dbReference type="Proteomes" id="UP000287296">
    <property type="component" value="Unassembled WGS sequence"/>
</dbReference>
<dbReference type="CDD" id="cd01449">
    <property type="entry name" value="TST_Repeat_2"/>
    <property type="match status" value="1"/>
</dbReference>
<protein>
    <submittedName>
        <fullName evidence="4">Sulfurtransferase</fullName>
    </submittedName>
</protein>
<dbReference type="CDD" id="cd01448">
    <property type="entry name" value="TST_Repeat_1"/>
    <property type="match status" value="1"/>
</dbReference>
<dbReference type="PANTHER" id="PTHR11364:SF27">
    <property type="entry name" value="SULFURTRANSFERASE"/>
    <property type="match status" value="1"/>
</dbReference>
<keyword evidence="2" id="KW-0677">Repeat</keyword>
<dbReference type="Pfam" id="PF00581">
    <property type="entry name" value="Rhodanese"/>
    <property type="match status" value="2"/>
</dbReference>
<dbReference type="PANTHER" id="PTHR11364">
    <property type="entry name" value="THIOSULFATE SULFERTANSFERASE"/>
    <property type="match status" value="1"/>
</dbReference>
<reference evidence="4 5" key="1">
    <citation type="submission" date="2018-12" db="EMBL/GenBank/DDBJ databases">
        <authorList>
            <person name="Sun L."/>
            <person name="Chen Z."/>
        </authorList>
    </citation>
    <scope>NUCLEOTIDE SEQUENCE [LARGE SCALE GENOMIC DNA]</scope>
    <source>
        <strain evidence="4 5">LMG 29736</strain>
    </source>
</reference>
<evidence type="ECO:0000313" key="5">
    <source>
        <dbReference type="Proteomes" id="UP000287296"/>
    </source>
</evidence>
<dbReference type="GO" id="GO:0004792">
    <property type="term" value="F:thiosulfate-cyanide sulfurtransferase activity"/>
    <property type="evidence" value="ECO:0007669"/>
    <property type="project" value="InterPro"/>
</dbReference>
<feature type="domain" description="Rhodanese" evidence="3">
    <location>
        <begin position="163"/>
        <end position="272"/>
    </location>
</feature>
<dbReference type="InterPro" id="IPR001307">
    <property type="entry name" value="Thiosulphate_STrfase_CS"/>
</dbReference>
<dbReference type="EMBL" id="QYTW02000022">
    <property type="protein sequence ID" value="RST58269.1"/>
    <property type="molecule type" value="Genomic_DNA"/>
</dbReference>
<gene>
    <name evidence="4" type="ORF">D5F11_018555</name>
</gene>
<organism evidence="4 5">
    <name type="scientific">Siminovitchia terrae</name>
    <name type="common">Bacillus terrae</name>
    <dbReference type="NCBI Taxonomy" id="1914933"/>
    <lineage>
        <taxon>Bacteria</taxon>
        <taxon>Bacillati</taxon>
        <taxon>Bacillota</taxon>
        <taxon>Bacilli</taxon>
        <taxon>Bacillales</taxon>
        <taxon>Bacillaceae</taxon>
        <taxon>Siminovitchia</taxon>
    </lineage>
</organism>
<evidence type="ECO:0000256" key="2">
    <source>
        <dbReference type="ARBA" id="ARBA00022737"/>
    </source>
</evidence>
<keyword evidence="1 4" id="KW-0808">Transferase</keyword>
<name>A0A429X4G6_SIMTE</name>
<dbReference type="PROSITE" id="PS50206">
    <property type="entry name" value="RHODANESE_3"/>
    <property type="match status" value="2"/>
</dbReference>
<evidence type="ECO:0000256" key="1">
    <source>
        <dbReference type="ARBA" id="ARBA00022679"/>
    </source>
</evidence>
<evidence type="ECO:0000313" key="4">
    <source>
        <dbReference type="EMBL" id="RST58269.1"/>
    </source>
</evidence>
<dbReference type="InterPro" id="IPR036873">
    <property type="entry name" value="Rhodanese-like_dom_sf"/>
</dbReference>
<comment type="caution">
    <text evidence="4">The sequence shown here is derived from an EMBL/GenBank/DDBJ whole genome shotgun (WGS) entry which is preliminary data.</text>
</comment>
<sequence>MFVKSVEWLKERVEDEKIRIVDCTYSLNDPSYGKNTYERKHIPGAVHFDLADDLSEKVKEHGGRHPLPDIQKLKQKLEQAGIDENTTVVTYDGGECCFASRFWWLLKYMGHSDVYVLDGGMEAWEKAGFPLTDVKPAFEPVQFIVNLNQDMLVDIDDVKAAINDQRTVLIDSRAKERYLGRIEPLDRMPGHIPSAINHEWTEGFEAGRWKSREKQKSRFSGLDKDEKIIVYCGSGVTATPNVLALLESGFEQVKLYAGSYSDWVSYPENPVEKEEN</sequence>
<dbReference type="InterPro" id="IPR001763">
    <property type="entry name" value="Rhodanese-like_dom"/>
</dbReference>
<dbReference type="RefSeq" id="WP_120117433.1">
    <property type="nucleotide sequence ID" value="NZ_QYTW02000022.1"/>
</dbReference>